<dbReference type="InterPro" id="IPR020568">
    <property type="entry name" value="Ribosomal_Su5_D2-typ_SF"/>
</dbReference>
<evidence type="ECO:0000259" key="2">
    <source>
        <dbReference type="Pfam" id="PF00288"/>
    </source>
</evidence>
<dbReference type="Pfam" id="PF00288">
    <property type="entry name" value="GHMP_kinases_N"/>
    <property type="match status" value="1"/>
</dbReference>
<dbReference type="EMBL" id="JAAATY010000037">
    <property type="protein sequence ID" value="NRN70330.1"/>
    <property type="molecule type" value="Genomic_DNA"/>
</dbReference>
<keyword evidence="3" id="KW-0547">Nucleotide-binding</keyword>
<sequence>MTTEHPTMARTGVGSAFGTFGELLQGVLPEPDGDFLVTLPITLGSTATFEPGRGDLRVRPAGKQKSATLARLILDWAGLPAGGRLTIDSELPEGKGLASSSADLVASARAISDALGIELSTARIEAFLRIIEPTDGVLYPEAVAYHHRTARLRARLGDLPPVTIMAVDEGGQVDTIAFNRLPKPFSPGDRAEYATLLDRLGTAVRNGDLRTIGLVATRSAEMNQRIRPKSTFDDMVKTCSDIGGVGIVVAHSGTMIGVMLDESEPGFCEKHGALLESAVMCGTARLRYQSRR</sequence>
<dbReference type="InterPro" id="IPR012363">
    <property type="entry name" value="PduX"/>
</dbReference>
<accession>A0ABX2FG30</accession>
<keyword evidence="1 3" id="KW-0808">Transferase</keyword>
<gene>
    <name evidence="3" type="ORF">GC106_75950</name>
</gene>
<evidence type="ECO:0000313" key="3">
    <source>
        <dbReference type="EMBL" id="NRN70330.1"/>
    </source>
</evidence>
<comment type="caution">
    <text evidence="3">The sequence shown here is derived from an EMBL/GenBank/DDBJ whole genome shotgun (WGS) entry which is preliminary data.</text>
</comment>
<dbReference type="Proteomes" id="UP000763557">
    <property type="component" value="Unassembled WGS sequence"/>
</dbReference>
<reference evidence="3 4" key="1">
    <citation type="submission" date="2020-01" db="EMBL/GenBank/DDBJ databases">
        <title>Kibdelosporangium persica a novel Actinomycetes from a hot desert in Iran.</title>
        <authorList>
            <person name="Safaei N."/>
            <person name="Zaburannyi N."/>
            <person name="Mueller R."/>
            <person name="Wink J."/>
        </authorList>
    </citation>
    <scope>NUCLEOTIDE SEQUENCE [LARGE SCALE GENOMIC DNA]</scope>
    <source>
        <strain evidence="3 4">4NS15</strain>
    </source>
</reference>
<keyword evidence="3" id="KW-0067">ATP-binding</keyword>
<keyword evidence="4" id="KW-1185">Reference proteome</keyword>
<name>A0ABX2FG30_9PSEU</name>
<evidence type="ECO:0000256" key="1">
    <source>
        <dbReference type="ARBA" id="ARBA00022777"/>
    </source>
</evidence>
<dbReference type="SUPFAM" id="SSF54211">
    <property type="entry name" value="Ribosomal protein S5 domain 2-like"/>
    <property type="match status" value="1"/>
</dbReference>
<dbReference type="InterPro" id="IPR006204">
    <property type="entry name" value="GHMP_kinase_N_dom"/>
</dbReference>
<dbReference type="Gene3D" id="3.30.230.10">
    <property type="match status" value="1"/>
</dbReference>
<dbReference type="PIRSF" id="PIRSF033887">
    <property type="entry name" value="PduX"/>
    <property type="match status" value="1"/>
</dbReference>
<dbReference type="RefSeq" id="WP_173141446.1">
    <property type="nucleotide sequence ID" value="NZ_CBCSGW010000021.1"/>
</dbReference>
<keyword evidence="1 3" id="KW-0418">Kinase</keyword>
<proteinExistence type="predicted"/>
<protein>
    <submittedName>
        <fullName evidence="3">GHMP kinase ATP-binding subunit</fullName>
    </submittedName>
</protein>
<organism evidence="3 4">
    <name type="scientific">Kibdelosporangium persicum</name>
    <dbReference type="NCBI Taxonomy" id="2698649"/>
    <lineage>
        <taxon>Bacteria</taxon>
        <taxon>Bacillati</taxon>
        <taxon>Actinomycetota</taxon>
        <taxon>Actinomycetes</taxon>
        <taxon>Pseudonocardiales</taxon>
        <taxon>Pseudonocardiaceae</taxon>
        <taxon>Kibdelosporangium</taxon>
    </lineage>
</organism>
<evidence type="ECO:0000313" key="4">
    <source>
        <dbReference type="Proteomes" id="UP000763557"/>
    </source>
</evidence>
<dbReference type="InterPro" id="IPR014721">
    <property type="entry name" value="Ribsml_uS5_D2-typ_fold_subgr"/>
</dbReference>
<dbReference type="GO" id="GO:0005524">
    <property type="term" value="F:ATP binding"/>
    <property type="evidence" value="ECO:0007669"/>
    <property type="project" value="UniProtKB-KW"/>
</dbReference>
<dbReference type="GO" id="GO:0016301">
    <property type="term" value="F:kinase activity"/>
    <property type="evidence" value="ECO:0007669"/>
    <property type="project" value="UniProtKB-KW"/>
</dbReference>
<feature type="domain" description="GHMP kinase N-terminal" evidence="2">
    <location>
        <begin position="73"/>
        <end position="132"/>
    </location>
</feature>